<keyword evidence="2" id="KW-1185">Reference proteome</keyword>
<accession>A0A840KI83</accession>
<evidence type="ECO:0000313" key="2">
    <source>
        <dbReference type="Proteomes" id="UP000592180"/>
    </source>
</evidence>
<dbReference type="RefSeq" id="WP_184190260.1">
    <property type="nucleotide sequence ID" value="NZ_JACHLE010000003.1"/>
</dbReference>
<name>A0A840KI83_9FLAO</name>
<protein>
    <submittedName>
        <fullName evidence="1">Uncharacterized protein</fullName>
    </submittedName>
</protein>
<dbReference type="AlphaFoldDB" id="A0A840KI83"/>
<evidence type="ECO:0000313" key="1">
    <source>
        <dbReference type="EMBL" id="MBB4807394.1"/>
    </source>
</evidence>
<proteinExistence type="predicted"/>
<dbReference type="Proteomes" id="UP000592180">
    <property type="component" value="Unassembled WGS sequence"/>
</dbReference>
<dbReference type="EMBL" id="JACHLE010000003">
    <property type="protein sequence ID" value="MBB4807394.1"/>
    <property type="molecule type" value="Genomic_DNA"/>
</dbReference>
<sequence>MAKYNSYHSQVKICYSLGLEEQLLPQTFTKDIPRSTYFQWRQTPSGKYLGSEFAHKIDGDLENIKLILDEKLRLLTSAYFSFCRLYIVLMDFIGKKKMKVFIKQNRDLVVHFMEKLPDFVDKSLFYKFFFLNAISYGQMKAFYQARLQEFSDWDLFSAKAKSGFLQRIVGT</sequence>
<comment type="caution">
    <text evidence="1">The sequence shown here is derived from an EMBL/GenBank/DDBJ whole genome shotgun (WGS) entry which is preliminary data.</text>
</comment>
<gene>
    <name evidence="1" type="ORF">HNP38_002698</name>
</gene>
<organism evidence="1 2">
    <name type="scientific">Chryseobacterium defluvii</name>
    <dbReference type="NCBI Taxonomy" id="160396"/>
    <lineage>
        <taxon>Bacteria</taxon>
        <taxon>Pseudomonadati</taxon>
        <taxon>Bacteroidota</taxon>
        <taxon>Flavobacteriia</taxon>
        <taxon>Flavobacteriales</taxon>
        <taxon>Weeksellaceae</taxon>
        <taxon>Chryseobacterium group</taxon>
        <taxon>Chryseobacterium</taxon>
    </lineage>
</organism>
<reference evidence="1 2" key="1">
    <citation type="submission" date="2020-08" db="EMBL/GenBank/DDBJ databases">
        <title>Functional genomics of gut bacteria from endangered species of beetles.</title>
        <authorList>
            <person name="Carlos-Shanley C."/>
        </authorList>
    </citation>
    <scope>NUCLEOTIDE SEQUENCE [LARGE SCALE GENOMIC DNA]</scope>
    <source>
        <strain evidence="1 2">S00151</strain>
    </source>
</reference>